<evidence type="ECO:0000256" key="5">
    <source>
        <dbReference type="ARBA" id="ARBA00022989"/>
    </source>
</evidence>
<keyword evidence="5 7" id="KW-1133">Transmembrane helix</keyword>
<feature type="transmembrane region" description="Helical" evidence="7">
    <location>
        <begin position="64"/>
        <end position="85"/>
    </location>
</feature>
<reference evidence="8 9" key="1">
    <citation type="submission" date="2011-06" db="EMBL/GenBank/DDBJ databases">
        <title>The draft genome of Thiocapsa marina 5811.</title>
        <authorList>
            <consortium name="US DOE Joint Genome Institute (JGI-PGF)"/>
            <person name="Lucas S."/>
            <person name="Han J."/>
            <person name="Cheng J.-F."/>
            <person name="Goodwin L."/>
            <person name="Pitluck S."/>
            <person name="Peters L."/>
            <person name="Land M.L."/>
            <person name="Hauser L."/>
            <person name="Vogl K."/>
            <person name="Liu Z."/>
            <person name="Imhoff J."/>
            <person name="Thiel V."/>
            <person name="Frigaard N.-U."/>
            <person name="Bryant D."/>
            <person name="Woyke T.J."/>
        </authorList>
    </citation>
    <scope>NUCLEOTIDE SEQUENCE [LARGE SCALE GENOMIC DNA]</scope>
    <source>
        <strain evidence="8 9">5811</strain>
    </source>
</reference>
<keyword evidence="9" id="KW-1185">Reference proteome</keyword>
<dbReference type="PATRIC" id="fig|768671.3.peg.1921"/>
<dbReference type="InterPro" id="IPR003339">
    <property type="entry name" value="ABC/ECF_trnsptr_transmembrane"/>
</dbReference>
<dbReference type="AlphaFoldDB" id="F9UA55"/>
<keyword evidence="3" id="KW-1003">Cell membrane</keyword>
<dbReference type="OrthoDB" id="9815246at2"/>
<evidence type="ECO:0000256" key="4">
    <source>
        <dbReference type="ARBA" id="ARBA00022692"/>
    </source>
</evidence>
<dbReference type="Proteomes" id="UP000005459">
    <property type="component" value="Unassembled WGS sequence"/>
</dbReference>
<dbReference type="Pfam" id="PF02361">
    <property type="entry name" value="CbiQ"/>
    <property type="match status" value="1"/>
</dbReference>
<sequence length="250" mass="26154">MLPIDRFAWTNRWSSHHPGERMLLAGGLLILTLVLPPVSTAPLVLITMTAATVLGAGVPVSAFIRALAVPAGFLLAGLPFIVLSLDLDGAPSLVVSAEGARMALEVGLRSLAAMSCLVGLSLTTPASELIPWLRRVGVPQAVLEIALLMYRLLFVVAARATAGREAQEARLGYTSFGRSVRSLGLLTAALLSRSLARARRLEIGLAARGFEGELRVLSRPRALSPRRLATAGATLLAVGVGGLSLSQVLA</sequence>
<protein>
    <submittedName>
        <fullName evidence="8">Cobalt ABC transporter, inner membrane subunit CbiQ</fullName>
    </submittedName>
</protein>
<evidence type="ECO:0000256" key="6">
    <source>
        <dbReference type="ARBA" id="ARBA00023136"/>
    </source>
</evidence>
<evidence type="ECO:0000256" key="2">
    <source>
        <dbReference type="ARBA" id="ARBA00008564"/>
    </source>
</evidence>
<dbReference type="RefSeq" id="WP_007192683.1">
    <property type="nucleotide sequence ID" value="NZ_AFWV01000005.1"/>
</dbReference>
<dbReference type="InterPro" id="IPR052770">
    <property type="entry name" value="Cobalt_transport_CbiQ"/>
</dbReference>
<comment type="subcellular location">
    <subcellularLocation>
        <location evidence="1">Cell membrane</location>
        <topology evidence="1">Multi-pass membrane protein</topology>
    </subcellularLocation>
</comment>
<gene>
    <name evidence="8" type="ORF">ThimaDRAFT_1807</name>
</gene>
<proteinExistence type="inferred from homology"/>
<dbReference type="STRING" id="768671.ThimaDRAFT_1807"/>
<dbReference type="CDD" id="cd16914">
    <property type="entry name" value="EcfT"/>
    <property type="match status" value="1"/>
</dbReference>
<dbReference type="GO" id="GO:0006824">
    <property type="term" value="P:cobalt ion transport"/>
    <property type="evidence" value="ECO:0007669"/>
    <property type="project" value="InterPro"/>
</dbReference>
<name>F9UA55_9GAMM</name>
<dbReference type="NCBIfam" id="TIGR02454">
    <property type="entry name" value="ECF_T_CbiQ"/>
    <property type="match status" value="1"/>
</dbReference>
<evidence type="ECO:0000313" key="9">
    <source>
        <dbReference type="Proteomes" id="UP000005459"/>
    </source>
</evidence>
<evidence type="ECO:0000256" key="1">
    <source>
        <dbReference type="ARBA" id="ARBA00004651"/>
    </source>
</evidence>
<dbReference type="GO" id="GO:0043190">
    <property type="term" value="C:ATP-binding cassette (ABC) transporter complex"/>
    <property type="evidence" value="ECO:0007669"/>
    <property type="project" value="InterPro"/>
</dbReference>
<dbReference type="eggNOG" id="COG0619">
    <property type="taxonomic scope" value="Bacteria"/>
</dbReference>
<keyword evidence="6 7" id="KW-0472">Membrane</keyword>
<keyword evidence="4 7" id="KW-0812">Transmembrane</keyword>
<dbReference type="InterPro" id="IPR012809">
    <property type="entry name" value="ECF_CbiQ"/>
</dbReference>
<dbReference type="PANTHER" id="PTHR43723">
    <property type="entry name" value="COBALT TRANSPORT PROTEIN CBIQ"/>
    <property type="match status" value="1"/>
</dbReference>
<evidence type="ECO:0000256" key="3">
    <source>
        <dbReference type="ARBA" id="ARBA00022475"/>
    </source>
</evidence>
<dbReference type="EMBL" id="AFWV01000005">
    <property type="protein sequence ID" value="EGV19003.1"/>
    <property type="molecule type" value="Genomic_DNA"/>
</dbReference>
<comment type="similarity">
    <text evidence="2">Belongs to the CbiQ family.</text>
</comment>
<organism evidence="8 9">
    <name type="scientific">Thiocapsa marina 5811</name>
    <dbReference type="NCBI Taxonomy" id="768671"/>
    <lineage>
        <taxon>Bacteria</taxon>
        <taxon>Pseudomonadati</taxon>
        <taxon>Pseudomonadota</taxon>
        <taxon>Gammaproteobacteria</taxon>
        <taxon>Chromatiales</taxon>
        <taxon>Chromatiaceae</taxon>
        <taxon>Thiocapsa</taxon>
    </lineage>
</organism>
<evidence type="ECO:0000313" key="8">
    <source>
        <dbReference type="EMBL" id="EGV19003.1"/>
    </source>
</evidence>
<evidence type="ECO:0000256" key="7">
    <source>
        <dbReference type="SAM" id="Phobius"/>
    </source>
</evidence>
<accession>F9UA55</accession>
<dbReference type="PANTHER" id="PTHR43723:SF1">
    <property type="entry name" value="COBALT TRANSPORT PROTEIN CBIQ"/>
    <property type="match status" value="1"/>
</dbReference>